<feature type="transmembrane region" description="Helical" evidence="7">
    <location>
        <begin position="261"/>
        <end position="280"/>
    </location>
</feature>
<keyword evidence="10" id="KW-1185">Reference proteome</keyword>
<keyword evidence="3" id="KW-1003">Cell membrane</keyword>
<dbReference type="EMBL" id="JBITPR010000011">
    <property type="protein sequence ID" value="MFI7869525.1"/>
    <property type="molecule type" value="Genomic_DNA"/>
</dbReference>
<dbReference type="Pfam" id="PF12911">
    <property type="entry name" value="OppC_N"/>
    <property type="match status" value="1"/>
</dbReference>
<dbReference type="RefSeq" id="WP_388421034.1">
    <property type="nucleotide sequence ID" value="NZ_JBITPR010000011.1"/>
</dbReference>
<dbReference type="InterPro" id="IPR025966">
    <property type="entry name" value="OppC_N"/>
</dbReference>
<dbReference type="PROSITE" id="PS50928">
    <property type="entry name" value="ABC_TM1"/>
    <property type="match status" value="1"/>
</dbReference>
<dbReference type="PANTHER" id="PTHR43386">
    <property type="entry name" value="OLIGOPEPTIDE TRANSPORT SYSTEM PERMEASE PROTEIN APPC"/>
    <property type="match status" value="1"/>
</dbReference>
<evidence type="ECO:0000256" key="6">
    <source>
        <dbReference type="ARBA" id="ARBA00023136"/>
    </source>
</evidence>
<gene>
    <name evidence="9" type="ORF">AB4829_02820</name>
</gene>
<evidence type="ECO:0000313" key="9">
    <source>
        <dbReference type="EMBL" id="MFI7869525.1"/>
    </source>
</evidence>
<comment type="caution">
    <text evidence="9">The sequence shown here is derived from an EMBL/GenBank/DDBJ whole genome shotgun (WGS) entry which is preliminary data.</text>
</comment>
<feature type="transmembrane region" description="Helical" evidence="7">
    <location>
        <begin position="215"/>
        <end position="241"/>
    </location>
</feature>
<keyword evidence="6 7" id="KW-0472">Membrane</keyword>
<dbReference type="SUPFAM" id="SSF161098">
    <property type="entry name" value="MetI-like"/>
    <property type="match status" value="1"/>
</dbReference>
<evidence type="ECO:0000256" key="5">
    <source>
        <dbReference type="ARBA" id="ARBA00022989"/>
    </source>
</evidence>
<organism evidence="9 10">
    <name type="scientific">Streptomyces salinarius</name>
    <dbReference type="NCBI Taxonomy" id="2762598"/>
    <lineage>
        <taxon>Bacteria</taxon>
        <taxon>Bacillati</taxon>
        <taxon>Actinomycetota</taxon>
        <taxon>Actinomycetes</taxon>
        <taxon>Kitasatosporales</taxon>
        <taxon>Streptomycetaceae</taxon>
        <taxon>Streptomyces</taxon>
    </lineage>
</organism>
<accession>A0ABW8B3J9</accession>
<name>A0ABW8B3J9_9ACTN</name>
<dbReference type="Proteomes" id="UP001614264">
    <property type="component" value="Unassembled WGS sequence"/>
</dbReference>
<evidence type="ECO:0000256" key="4">
    <source>
        <dbReference type="ARBA" id="ARBA00022692"/>
    </source>
</evidence>
<reference evidence="9 10" key="1">
    <citation type="submission" date="2024-07" db="EMBL/GenBank/DDBJ databases">
        <title>Whole genome sequencing of Prodigiosin pigment-producing Streptomyces salinarius isolated from rhizosphere soil of Arachis hypogaea.</title>
        <authorList>
            <person name="Vidhya A."/>
            <person name="Ramya S."/>
        </authorList>
    </citation>
    <scope>NUCLEOTIDE SEQUENCE [LARGE SCALE GENOMIC DNA]</scope>
    <source>
        <strain evidence="9 10">VRMG2420</strain>
    </source>
</reference>
<sequence length="297" mass="31213">MSSLTSLDGLAATPPRAASGTRLAVRRFLHNRLAVVGLGVVVFFVLFCFVGPLVYSTDQTHTLLQQVNQSPSGAHWLGTDAVGHDELGRLMYGGKVSLIVGLSAGVLATVIGTLWGAAAGYAGGWIDAVMMRVVDAGIAIPALFILLVVSAITTPDLTGLVLILGLISWLVPSRLVRAETLTLKNRDFVLTLRAIGGSHGRAIVRHILPNSVSTVIVAATFQIADAILLVAYVSYLGLGVQPPATDWGGMLSTGMTAAYSGHWWLIVPPGLAIILVVWAFNAIGDGLRDAFDVRGRA</sequence>
<keyword evidence="5 7" id="KW-1133">Transmembrane helix</keyword>
<evidence type="ECO:0000256" key="3">
    <source>
        <dbReference type="ARBA" id="ARBA00022475"/>
    </source>
</evidence>
<dbReference type="InterPro" id="IPR035906">
    <property type="entry name" value="MetI-like_sf"/>
</dbReference>
<feature type="transmembrane region" description="Helical" evidence="7">
    <location>
        <begin position="33"/>
        <end position="55"/>
    </location>
</feature>
<keyword evidence="4 7" id="KW-0812">Transmembrane</keyword>
<dbReference type="InterPro" id="IPR050366">
    <property type="entry name" value="BP-dependent_transpt_permease"/>
</dbReference>
<feature type="transmembrane region" description="Helical" evidence="7">
    <location>
        <begin position="133"/>
        <end position="152"/>
    </location>
</feature>
<proteinExistence type="inferred from homology"/>
<dbReference type="Pfam" id="PF00528">
    <property type="entry name" value="BPD_transp_1"/>
    <property type="match status" value="1"/>
</dbReference>
<feature type="transmembrane region" description="Helical" evidence="7">
    <location>
        <begin position="158"/>
        <end position="176"/>
    </location>
</feature>
<dbReference type="InterPro" id="IPR000515">
    <property type="entry name" value="MetI-like"/>
</dbReference>
<evidence type="ECO:0000313" key="10">
    <source>
        <dbReference type="Proteomes" id="UP001614264"/>
    </source>
</evidence>
<comment type="subcellular location">
    <subcellularLocation>
        <location evidence="1 7">Cell membrane</location>
        <topology evidence="1 7">Multi-pass membrane protein</topology>
    </subcellularLocation>
</comment>
<dbReference type="PANTHER" id="PTHR43386:SF1">
    <property type="entry name" value="D,D-DIPEPTIDE TRANSPORT SYSTEM PERMEASE PROTEIN DDPC-RELATED"/>
    <property type="match status" value="1"/>
</dbReference>
<evidence type="ECO:0000256" key="1">
    <source>
        <dbReference type="ARBA" id="ARBA00004651"/>
    </source>
</evidence>
<evidence type="ECO:0000256" key="2">
    <source>
        <dbReference type="ARBA" id="ARBA00022448"/>
    </source>
</evidence>
<evidence type="ECO:0000256" key="7">
    <source>
        <dbReference type="RuleBase" id="RU363032"/>
    </source>
</evidence>
<dbReference type="CDD" id="cd06261">
    <property type="entry name" value="TM_PBP2"/>
    <property type="match status" value="1"/>
</dbReference>
<feature type="domain" description="ABC transmembrane type-1" evidence="8">
    <location>
        <begin position="94"/>
        <end position="284"/>
    </location>
</feature>
<keyword evidence="2 7" id="KW-0813">Transport</keyword>
<comment type="similarity">
    <text evidence="7">Belongs to the binding-protein-dependent transport system permease family.</text>
</comment>
<dbReference type="Gene3D" id="1.10.3720.10">
    <property type="entry name" value="MetI-like"/>
    <property type="match status" value="1"/>
</dbReference>
<protein>
    <submittedName>
        <fullName evidence="9">ABC transporter permease</fullName>
    </submittedName>
</protein>
<feature type="transmembrane region" description="Helical" evidence="7">
    <location>
        <begin position="96"/>
        <end position="121"/>
    </location>
</feature>
<evidence type="ECO:0000259" key="8">
    <source>
        <dbReference type="PROSITE" id="PS50928"/>
    </source>
</evidence>